<dbReference type="SUPFAM" id="SSF53822">
    <property type="entry name" value="Periplasmic binding protein-like I"/>
    <property type="match status" value="1"/>
</dbReference>
<dbReference type="Gene3D" id="1.10.260.40">
    <property type="entry name" value="lambda repressor-like DNA-binding domains"/>
    <property type="match status" value="1"/>
</dbReference>
<dbReference type="SUPFAM" id="SSF47413">
    <property type="entry name" value="lambda repressor-like DNA-binding domains"/>
    <property type="match status" value="1"/>
</dbReference>
<evidence type="ECO:0000256" key="4">
    <source>
        <dbReference type="ARBA" id="ARBA00023163"/>
    </source>
</evidence>
<dbReference type="PROSITE" id="PS50932">
    <property type="entry name" value="HTH_LACI_2"/>
    <property type="match status" value="1"/>
</dbReference>
<evidence type="ECO:0000256" key="3">
    <source>
        <dbReference type="ARBA" id="ARBA00023125"/>
    </source>
</evidence>
<dbReference type="STRING" id="1838286.Verru16b_01421"/>
<evidence type="ECO:0000256" key="1">
    <source>
        <dbReference type="ARBA" id="ARBA00022491"/>
    </source>
</evidence>
<keyword evidence="2" id="KW-0805">Transcription regulation</keyword>
<dbReference type="EMBL" id="CP016094">
    <property type="protein sequence ID" value="AOS44360.1"/>
    <property type="molecule type" value="Genomic_DNA"/>
</dbReference>
<sequence length="353" mass="39461">MAVPPPSNNPPTLREIARRAGVSHTTVSLSLRNHPSIPEATRERVRQLADGLGYRSNVLVSALMSQVRLKQHKSGPEVVGFLTGGPTADEWKHHSASVGFYDGARRRAQQLGMRLEPFWLGPGGVHSAATCRMLQARAIRGNLITPFAVPVYDHELDWAHLICVGLGYVFNHHALHRATHNHFRGAFLAYEKLWQLGYRRIGLMLDRDDQNRRVNYGWLGGYLAGQNTLGETRLEPLLTTRGEEIPALKAWMRQARPDAVIGFGPKQFLALEQIGRRIPRDLAFAALDVEQTKLDHVEEVTGINQNLTLIGATAIDILASQLYHNELGLPHRPVYSMIEGYWVPGRTAPKRRA</sequence>
<dbReference type="RefSeq" id="WP_069961612.1">
    <property type="nucleotide sequence ID" value="NZ_CP016094.1"/>
</dbReference>
<dbReference type="GO" id="GO:0000976">
    <property type="term" value="F:transcription cis-regulatory region binding"/>
    <property type="evidence" value="ECO:0007669"/>
    <property type="project" value="TreeGrafter"/>
</dbReference>
<evidence type="ECO:0000313" key="7">
    <source>
        <dbReference type="Proteomes" id="UP000095228"/>
    </source>
</evidence>
<keyword evidence="7" id="KW-1185">Reference proteome</keyword>
<dbReference type="GO" id="GO:0003700">
    <property type="term" value="F:DNA-binding transcription factor activity"/>
    <property type="evidence" value="ECO:0007669"/>
    <property type="project" value="TreeGrafter"/>
</dbReference>
<feature type="domain" description="HTH lacI-type" evidence="5">
    <location>
        <begin position="11"/>
        <end position="65"/>
    </location>
</feature>
<name>A0A1D8AU13_9BACT</name>
<accession>A0A1D8AU13</accession>
<dbReference type="PANTHER" id="PTHR30146:SF148">
    <property type="entry name" value="HTH-TYPE TRANSCRIPTIONAL REPRESSOR PURR-RELATED"/>
    <property type="match status" value="1"/>
</dbReference>
<dbReference type="AlphaFoldDB" id="A0A1D8AU13"/>
<organism evidence="6 7">
    <name type="scientific">Lacunisphaera limnophila</name>
    <dbReference type="NCBI Taxonomy" id="1838286"/>
    <lineage>
        <taxon>Bacteria</taxon>
        <taxon>Pseudomonadati</taxon>
        <taxon>Verrucomicrobiota</taxon>
        <taxon>Opitutia</taxon>
        <taxon>Opitutales</taxon>
        <taxon>Opitutaceae</taxon>
        <taxon>Lacunisphaera</taxon>
    </lineage>
</organism>
<reference evidence="6 7" key="1">
    <citation type="submission" date="2016-06" db="EMBL/GenBank/DDBJ databases">
        <title>Three novel species with peptidoglycan cell walls form the new genus Lacunisphaera gen. nov. in the family Opitutaceae of the verrucomicrobial subdivision 4.</title>
        <authorList>
            <person name="Rast P."/>
            <person name="Gloeckner I."/>
            <person name="Jogler M."/>
            <person name="Boedeker C."/>
            <person name="Jeske O."/>
            <person name="Wiegand S."/>
            <person name="Reinhardt R."/>
            <person name="Schumann P."/>
            <person name="Rohde M."/>
            <person name="Spring S."/>
            <person name="Gloeckner F.O."/>
            <person name="Jogler C."/>
        </authorList>
    </citation>
    <scope>NUCLEOTIDE SEQUENCE [LARGE SCALE GENOMIC DNA]</scope>
    <source>
        <strain evidence="6 7">IG16b</strain>
    </source>
</reference>
<evidence type="ECO:0000313" key="6">
    <source>
        <dbReference type="EMBL" id="AOS44360.1"/>
    </source>
</evidence>
<dbReference type="SMART" id="SM00354">
    <property type="entry name" value="HTH_LACI"/>
    <property type="match status" value="1"/>
</dbReference>
<evidence type="ECO:0000256" key="2">
    <source>
        <dbReference type="ARBA" id="ARBA00023015"/>
    </source>
</evidence>
<dbReference type="OrthoDB" id="3467214at2"/>
<dbReference type="InterPro" id="IPR028082">
    <property type="entry name" value="Peripla_BP_I"/>
</dbReference>
<dbReference type="PANTHER" id="PTHR30146">
    <property type="entry name" value="LACI-RELATED TRANSCRIPTIONAL REPRESSOR"/>
    <property type="match status" value="1"/>
</dbReference>
<dbReference type="InterPro" id="IPR000843">
    <property type="entry name" value="HTH_LacI"/>
</dbReference>
<protein>
    <submittedName>
        <fullName evidence="6">Lactose operon repressor</fullName>
    </submittedName>
</protein>
<keyword evidence="3" id="KW-0238">DNA-binding</keyword>
<dbReference type="Proteomes" id="UP000095228">
    <property type="component" value="Chromosome"/>
</dbReference>
<keyword evidence="4" id="KW-0804">Transcription</keyword>
<dbReference type="CDD" id="cd01392">
    <property type="entry name" value="HTH_LacI"/>
    <property type="match status" value="1"/>
</dbReference>
<gene>
    <name evidence="6" type="primary">lacI</name>
    <name evidence="6" type="ORF">Verru16b_01421</name>
</gene>
<dbReference type="Pfam" id="PF00356">
    <property type="entry name" value="LacI"/>
    <property type="match status" value="1"/>
</dbReference>
<dbReference type="KEGG" id="obg:Verru16b_01421"/>
<keyword evidence="1" id="KW-0678">Repressor</keyword>
<dbReference type="Pfam" id="PF13377">
    <property type="entry name" value="Peripla_BP_3"/>
    <property type="match status" value="1"/>
</dbReference>
<dbReference type="InterPro" id="IPR010982">
    <property type="entry name" value="Lambda_DNA-bd_dom_sf"/>
</dbReference>
<dbReference type="InterPro" id="IPR046335">
    <property type="entry name" value="LacI/GalR-like_sensor"/>
</dbReference>
<proteinExistence type="predicted"/>
<dbReference type="Gene3D" id="3.40.50.2300">
    <property type="match status" value="2"/>
</dbReference>
<evidence type="ECO:0000259" key="5">
    <source>
        <dbReference type="PROSITE" id="PS50932"/>
    </source>
</evidence>